<accession>A0ABS5URS4</accession>
<keyword evidence="1" id="KW-0812">Transmembrane</keyword>
<gene>
    <name evidence="2" type="ORF">JS528_09125</name>
</gene>
<sequence>MDAGDYVEFDNYAELELCLKLMGWLTLIGRSEDMRFLRRMIIAFFLVGVFSAGILATICYIYQQMGLSFIQKPVNTSSTDIELSQSRLFSQSVLREGAVHIEKDVSFMRGCSIDRITYSEVLPDDLSRKDVKEKNKTGVQASYMMFYRCDSFNAQTQSMGSSGSYVYRLLYDPSRSSDGTGWITIGFGNG</sequence>
<keyword evidence="3" id="KW-1185">Reference proteome</keyword>
<evidence type="ECO:0000256" key="1">
    <source>
        <dbReference type="SAM" id="Phobius"/>
    </source>
</evidence>
<dbReference type="RefSeq" id="WP_214358749.1">
    <property type="nucleotide sequence ID" value="NZ_JAFEJS010000010.1"/>
</dbReference>
<organism evidence="2 3">
    <name type="scientific">Bifidobacterium santillanense</name>
    <dbReference type="NCBI Taxonomy" id="2809028"/>
    <lineage>
        <taxon>Bacteria</taxon>
        <taxon>Bacillati</taxon>
        <taxon>Actinomycetota</taxon>
        <taxon>Actinomycetes</taxon>
        <taxon>Bifidobacteriales</taxon>
        <taxon>Bifidobacteriaceae</taxon>
        <taxon>Bifidobacterium</taxon>
    </lineage>
</organism>
<keyword evidence="1" id="KW-0472">Membrane</keyword>
<feature type="transmembrane region" description="Helical" evidence="1">
    <location>
        <begin position="40"/>
        <end position="62"/>
    </location>
</feature>
<dbReference type="Proteomes" id="UP000773064">
    <property type="component" value="Unassembled WGS sequence"/>
</dbReference>
<evidence type="ECO:0000313" key="3">
    <source>
        <dbReference type="Proteomes" id="UP000773064"/>
    </source>
</evidence>
<protein>
    <submittedName>
        <fullName evidence="2">Uncharacterized protein</fullName>
    </submittedName>
</protein>
<reference evidence="2 3" key="1">
    <citation type="journal article" date="2021" name="Environ. Microbiol.">
        <title>Genetic insights into the dark matter of the mammalian gut microbiota through targeted genome reconstruction.</title>
        <authorList>
            <person name="Lugli G.A."/>
            <person name="Alessandri G."/>
            <person name="Milani C."/>
            <person name="Viappiani A."/>
            <person name="Fontana F."/>
            <person name="Tarracchini C."/>
            <person name="Mancabelli L."/>
            <person name="Argentini C."/>
            <person name="Ruiz L."/>
            <person name="Margolles A."/>
            <person name="van Sinderen D."/>
            <person name="Turroni F."/>
            <person name="Ventura M."/>
        </authorList>
    </citation>
    <scope>NUCLEOTIDE SEQUENCE [LARGE SCALE GENOMIC DNA]</scope>
    <source>
        <strain evidence="2 3">MA2</strain>
    </source>
</reference>
<name>A0ABS5URS4_9BIFI</name>
<keyword evidence="1" id="KW-1133">Transmembrane helix</keyword>
<comment type="caution">
    <text evidence="2">The sequence shown here is derived from an EMBL/GenBank/DDBJ whole genome shotgun (WGS) entry which is preliminary data.</text>
</comment>
<evidence type="ECO:0000313" key="2">
    <source>
        <dbReference type="EMBL" id="MBT1173498.1"/>
    </source>
</evidence>
<proteinExistence type="predicted"/>
<dbReference type="EMBL" id="JAFEJS010000010">
    <property type="protein sequence ID" value="MBT1173498.1"/>
    <property type="molecule type" value="Genomic_DNA"/>
</dbReference>